<evidence type="ECO:0000259" key="1">
    <source>
        <dbReference type="Pfam" id="PF03235"/>
    </source>
</evidence>
<dbReference type="Proteomes" id="UP001490365">
    <property type="component" value="Unassembled WGS sequence"/>
</dbReference>
<dbReference type="RefSeq" id="WP_351957816.1">
    <property type="nucleotide sequence ID" value="NZ_JBEOZM010000007.1"/>
</dbReference>
<dbReference type="InterPro" id="IPR004919">
    <property type="entry name" value="GmrSD_N"/>
</dbReference>
<accession>A0ABV1TGY3</accession>
<gene>
    <name evidence="2" type="ORF">ABT211_18605</name>
</gene>
<dbReference type="Pfam" id="PF03235">
    <property type="entry name" value="GmrSD_N"/>
    <property type="match status" value="1"/>
</dbReference>
<comment type="caution">
    <text evidence="2">The sequence shown here is derived from an EMBL/GenBank/DDBJ whole genome shotgun (WGS) entry which is preliminary data.</text>
</comment>
<dbReference type="EMBL" id="JBEOZM010000007">
    <property type="protein sequence ID" value="MER6269288.1"/>
    <property type="molecule type" value="Genomic_DNA"/>
</dbReference>
<dbReference type="PANTHER" id="PTHR37292:SF2">
    <property type="entry name" value="DUF262 DOMAIN-CONTAINING PROTEIN"/>
    <property type="match status" value="1"/>
</dbReference>
<reference evidence="2 3" key="1">
    <citation type="submission" date="2024-06" db="EMBL/GenBank/DDBJ databases">
        <title>The Natural Products Discovery Center: Release of the First 8490 Sequenced Strains for Exploring Actinobacteria Biosynthetic Diversity.</title>
        <authorList>
            <person name="Kalkreuter E."/>
            <person name="Kautsar S.A."/>
            <person name="Yang D."/>
            <person name="Bader C.D."/>
            <person name="Teijaro C.N."/>
            <person name="Fluegel L."/>
            <person name="Davis C.M."/>
            <person name="Simpson J.R."/>
            <person name="Lauterbach L."/>
            <person name="Steele A.D."/>
            <person name="Gui C."/>
            <person name="Meng S."/>
            <person name="Li G."/>
            <person name="Viehrig K."/>
            <person name="Ye F."/>
            <person name="Su P."/>
            <person name="Kiefer A.F."/>
            <person name="Nichols A."/>
            <person name="Cepeda A.J."/>
            <person name="Yan W."/>
            <person name="Fan B."/>
            <person name="Jiang Y."/>
            <person name="Adhikari A."/>
            <person name="Zheng C.-J."/>
            <person name="Schuster L."/>
            <person name="Cowan T.M."/>
            <person name="Smanski M.J."/>
            <person name="Chevrette M.G."/>
            <person name="De Carvalho L.P.S."/>
            <person name="Shen B."/>
        </authorList>
    </citation>
    <scope>NUCLEOTIDE SEQUENCE [LARGE SCALE GENOMIC DNA]</scope>
    <source>
        <strain evidence="2 3">NPDC001694</strain>
    </source>
</reference>
<evidence type="ECO:0000313" key="3">
    <source>
        <dbReference type="Proteomes" id="UP001490365"/>
    </source>
</evidence>
<protein>
    <submittedName>
        <fullName evidence="2">DUF262 domain-containing protein</fullName>
    </submittedName>
</protein>
<dbReference type="PANTHER" id="PTHR37292">
    <property type="entry name" value="VNG6097C"/>
    <property type="match status" value="1"/>
</dbReference>
<organism evidence="2 3">
    <name type="scientific">Streptomyces sp. 900105755</name>
    <dbReference type="NCBI Taxonomy" id="3154389"/>
    <lineage>
        <taxon>Bacteria</taxon>
        <taxon>Bacillati</taxon>
        <taxon>Actinomycetota</taxon>
        <taxon>Actinomycetes</taxon>
        <taxon>Kitasatosporales</taxon>
        <taxon>Streptomycetaceae</taxon>
        <taxon>Streptomyces</taxon>
    </lineage>
</organism>
<keyword evidence="3" id="KW-1185">Reference proteome</keyword>
<proteinExistence type="predicted"/>
<evidence type="ECO:0000313" key="2">
    <source>
        <dbReference type="EMBL" id="MER6269288.1"/>
    </source>
</evidence>
<name>A0ABV1TGY3_9ACTN</name>
<feature type="domain" description="GmrSD restriction endonucleases N-terminal" evidence="1">
    <location>
        <begin position="19"/>
        <end position="254"/>
    </location>
</feature>
<sequence>MKSMFKEDPVFKTNPETVGSLIRSIHEGSLALPNFQRSFVWDPKRTVELIKSIILRYPAGTLLTWEQSSSHRFDSRPFEEAPVISGVEPRRLVLDGQQRLTALYHALTGKGEYQFFIKAWPFIDLENRSLKPLEDVELETAIVAYDTRGRLRFNPLDEAWQLENGVFPLSKFQELWKSFKKFARSVTDEREEQDALEETLHQLREGYLQPLESYPFPVVDLPEHTSLLAVCNIFETLNKSAKPLGPFELLTAKFYPSGARLREWWESAQEEYPILTEFEVDPYNLLQSVSLRARGTAQRADILGKLTSNELIEHWDATVSAAADVLDMLKRECGVISLQWLPYGMILVPMAAIWPEISALRPQQRGQARERLRQYYWCSIFTENYDQGANSQVGADYKLLKDWVIGDKDSCQPPEAVENFNLTDADLLSARSNRKALYRGVISLLIQSGAKDFLWAQAISNSRPSEAKLETVQVFPKAWLSQNSIETAADLILNRIMVDGEARRSIKNRPIHEYLESQEAPVQAKLVDVLESHLINAQPEYGFRSGDYDEFLQERLSLVLEAIEQVTGQTVILDSEAGEPAAQRESY</sequence>